<dbReference type="SMART" id="SM00382">
    <property type="entry name" value="AAA"/>
    <property type="match status" value="1"/>
</dbReference>
<evidence type="ECO:0000313" key="8">
    <source>
        <dbReference type="Proteomes" id="UP000276741"/>
    </source>
</evidence>
<reference evidence="6" key="3">
    <citation type="journal article" date="2019" name="BMC Res. Notes">
        <title>Complete genome sequence of the Sulfodiicoccus acidiphilus strain HS-1T, the first crenarchaeon that lacks polB3, isolated from an acidic hot spring in Ohwaku-dani, Hakone, Japan.</title>
        <authorList>
            <person name="Sakai H.D."/>
            <person name="Kurosawa N."/>
        </authorList>
    </citation>
    <scope>NUCLEOTIDE SEQUENCE</scope>
    <source>
        <strain evidence="6">HS-1</strain>
    </source>
</reference>
<dbReference type="RefSeq" id="WP_229768105.1">
    <property type="nucleotide sequence ID" value="NZ_AP018553.1"/>
</dbReference>
<dbReference type="EMBL" id="BMQS01000004">
    <property type="protein sequence ID" value="GGT90283.1"/>
    <property type="molecule type" value="Genomic_DNA"/>
</dbReference>
<dbReference type="Proteomes" id="UP000276741">
    <property type="component" value="Chromosome"/>
</dbReference>
<reference evidence="7" key="4">
    <citation type="submission" date="2020-09" db="EMBL/GenBank/DDBJ databases">
        <authorList>
            <person name="Sun Q."/>
            <person name="Ohkuma M."/>
        </authorList>
    </citation>
    <scope>NUCLEOTIDE SEQUENCE</scope>
    <source>
        <strain evidence="7">JCM 31740</strain>
    </source>
</reference>
<dbReference type="GO" id="GO:0043215">
    <property type="term" value="P:daunorubicin transport"/>
    <property type="evidence" value="ECO:0007669"/>
    <property type="project" value="InterPro"/>
</dbReference>
<organism evidence="6 8">
    <name type="scientific">Sulfodiicoccus acidiphilus</name>
    <dbReference type="NCBI Taxonomy" id="1670455"/>
    <lineage>
        <taxon>Archaea</taxon>
        <taxon>Thermoproteota</taxon>
        <taxon>Thermoprotei</taxon>
        <taxon>Sulfolobales</taxon>
        <taxon>Sulfolobaceae</taxon>
        <taxon>Sulfodiicoccus</taxon>
    </lineage>
</organism>
<dbReference type="GeneID" id="38666212"/>
<dbReference type="InterPro" id="IPR050763">
    <property type="entry name" value="ABC_transporter_ATP-binding"/>
</dbReference>
<dbReference type="Gene3D" id="3.40.50.300">
    <property type="entry name" value="P-loop containing nucleotide triphosphate hydrolases"/>
    <property type="match status" value="1"/>
</dbReference>
<evidence type="ECO:0000256" key="1">
    <source>
        <dbReference type="ARBA" id="ARBA00022448"/>
    </source>
</evidence>
<dbReference type="PANTHER" id="PTHR42711:SF5">
    <property type="entry name" value="ABC TRANSPORTER ATP-BINDING PROTEIN NATA"/>
    <property type="match status" value="1"/>
</dbReference>
<evidence type="ECO:0000256" key="2">
    <source>
        <dbReference type="ARBA" id="ARBA00022741"/>
    </source>
</evidence>
<accession>A0A348B2C0</accession>
<gene>
    <name evidence="7" type="ORF">GCM10007116_05100</name>
    <name evidence="6" type="ORF">HS1genome_0711</name>
</gene>
<dbReference type="EMBL" id="AP018553">
    <property type="protein sequence ID" value="BBD72322.1"/>
    <property type="molecule type" value="Genomic_DNA"/>
</dbReference>
<reference evidence="8" key="2">
    <citation type="submission" date="2018-04" db="EMBL/GenBank/DDBJ databases">
        <title>Complete genome sequence of Sulfodiicoccus acidiphilus strain HS-1.</title>
        <authorList>
            <person name="Sakai H.D."/>
            <person name="Kurosawa N."/>
        </authorList>
    </citation>
    <scope>NUCLEOTIDE SEQUENCE [LARGE SCALE GENOMIC DNA]</scope>
    <source>
        <strain evidence="8">HS-1</strain>
    </source>
</reference>
<comment type="similarity">
    <text evidence="4">Belongs to the ABC transporter superfamily. Drug exporter-1 (DrugE1) (TC 3.A.1.105) family.</text>
</comment>
<dbReference type="KEGG" id="sacd:HS1genome_0711"/>
<dbReference type="InterPro" id="IPR005894">
    <property type="entry name" value="DrrA"/>
</dbReference>
<dbReference type="Proteomes" id="UP000616143">
    <property type="component" value="Unassembled WGS sequence"/>
</dbReference>
<reference evidence="7" key="1">
    <citation type="journal article" date="2014" name="Int. J. Syst. Evol. Microbiol.">
        <title>Complete genome sequence of Corynebacterium casei LMG S-19264T (=DSM 44701T), isolated from a smear-ripened cheese.</title>
        <authorList>
            <consortium name="US DOE Joint Genome Institute (JGI-PGF)"/>
            <person name="Walter F."/>
            <person name="Albersmeier A."/>
            <person name="Kalinowski J."/>
            <person name="Ruckert C."/>
        </authorList>
    </citation>
    <scope>NUCLEOTIDE SEQUENCE</scope>
    <source>
        <strain evidence="7">JCM 31740</strain>
    </source>
</reference>
<dbReference type="InterPro" id="IPR027417">
    <property type="entry name" value="P-loop_NTPase"/>
</dbReference>
<dbReference type="GO" id="GO:0005524">
    <property type="term" value="F:ATP binding"/>
    <property type="evidence" value="ECO:0007669"/>
    <property type="project" value="UniProtKB-KW"/>
</dbReference>
<dbReference type="InterPro" id="IPR003593">
    <property type="entry name" value="AAA+_ATPase"/>
</dbReference>
<dbReference type="NCBIfam" id="TIGR01188">
    <property type="entry name" value="drrA"/>
    <property type="match status" value="1"/>
</dbReference>
<keyword evidence="8" id="KW-1185">Reference proteome</keyword>
<sequence length="324" mass="36101">MEYSIEVEDLVKKYGDFVALDSISFKVPKGRIFGLLGPNGAGKTTTIKILTGLIPPTSGKALVSGLDVVRQPQEVKSRIGWISSDVILDDDLNAWENLEIQGKLQGVRDWKERAAELLKYFDLFQYAKRPVGKYSTGMRKKLEIASALLHSPEVIFMDEPTIGLDVNTRSMLWSLIRTVSGEMGVTVFLTTHYMEEADSLCSTVAIITQGRIVAMGTPEELKSRVGGDVVELEVEEGFDPNVLKNVPGMVSVNMNDGKVRVKVNSADRTVVDLLKSVNFSKVKSLKIEKPTLDTVFMELTGKKLDDSEVDYRKFYMTIRRARRG</sequence>
<evidence type="ECO:0000256" key="4">
    <source>
        <dbReference type="ARBA" id="ARBA00049985"/>
    </source>
</evidence>
<dbReference type="AlphaFoldDB" id="A0A348B2C0"/>
<keyword evidence="2" id="KW-0547">Nucleotide-binding</keyword>
<evidence type="ECO:0000256" key="3">
    <source>
        <dbReference type="ARBA" id="ARBA00022840"/>
    </source>
</evidence>
<evidence type="ECO:0000313" key="6">
    <source>
        <dbReference type="EMBL" id="BBD72322.1"/>
    </source>
</evidence>
<name>A0A348B2C0_9CREN</name>
<dbReference type="InterPro" id="IPR025302">
    <property type="entry name" value="DrrA1/2-like_C"/>
</dbReference>
<evidence type="ECO:0000259" key="5">
    <source>
        <dbReference type="PROSITE" id="PS50893"/>
    </source>
</evidence>
<keyword evidence="3 6" id="KW-0067">ATP-binding</keyword>
<dbReference type="GO" id="GO:0016887">
    <property type="term" value="F:ATP hydrolysis activity"/>
    <property type="evidence" value="ECO:0007669"/>
    <property type="project" value="InterPro"/>
</dbReference>
<dbReference type="PANTHER" id="PTHR42711">
    <property type="entry name" value="ABC TRANSPORTER ATP-BINDING PROTEIN"/>
    <property type="match status" value="1"/>
</dbReference>
<dbReference type="InterPro" id="IPR003439">
    <property type="entry name" value="ABC_transporter-like_ATP-bd"/>
</dbReference>
<proteinExistence type="inferred from homology"/>
<dbReference type="PROSITE" id="PS50893">
    <property type="entry name" value="ABC_TRANSPORTER_2"/>
    <property type="match status" value="1"/>
</dbReference>
<dbReference type="Pfam" id="PF13732">
    <property type="entry name" value="DrrA1-3_C"/>
    <property type="match status" value="1"/>
</dbReference>
<keyword evidence="1" id="KW-0813">Transport</keyword>
<evidence type="ECO:0000313" key="7">
    <source>
        <dbReference type="EMBL" id="GGT90283.1"/>
    </source>
</evidence>
<dbReference type="GO" id="GO:1900753">
    <property type="term" value="P:doxorubicin transport"/>
    <property type="evidence" value="ECO:0007669"/>
    <property type="project" value="InterPro"/>
</dbReference>
<feature type="domain" description="ABC transporter" evidence="5">
    <location>
        <begin position="5"/>
        <end position="234"/>
    </location>
</feature>
<dbReference type="Pfam" id="PF00005">
    <property type="entry name" value="ABC_tran"/>
    <property type="match status" value="1"/>
</dbReference>
<dbReference type="SUPFAM" id="SSF52540">
    <property type="entry name" value="P-loop containing nucleoside triphosphate hydrolases"/>
    <property type="match status" value="1"/>
</dbReference>
<protein>
    <submittedName>
        <fullName evidence="6">ABC transporter ATP-binding protein</fullName>
    </submittedName>
</protein>